<dbReference type="Pfam" id="PF08281">
    <property type="entry name" value="Sigma70_r4_2"/>
    <property type="match status" value="1"/>
</dbReference>
<dbReference type="Gene3D" id="1.10.1740.10">
    <property type="match status" value="1"/>
</dbReference>
<evidence type="ECO:0000259" key="5">
    <source>
        <dbReference type="Pfam" id="PF04542"/>
    </source>
</evidence>
<dbReference type="InterPro" id="IPR039425">
    <property type="entry name" value="RNA_pol_sigma-70-like"/>
</dbReference>
<feature type="domain" description="RNA polymerase sigma-70 region 2" evidence="5">
    <location>
        <begin position="27"/>
        <end position="93"/>
    </location>
</feature>
<gene>
    <name evidence="7" type="ORF">H9656_01100</name>
</gene>
<evidence type="ECO:0000256" key="1">
    <source>
        <dbReference type="ARBA" id="ARBA00010641"/>
    </source>
</evidence>
<keyword evidence="4" id="KW-0804">Transcription</keyword>
<dbReference type="RefSeq" id="WP_191742471.1">
    <property type="nucleotide sequence ID" value="NZ_JACSQU010000001.1"/>
</dbReference>
<reference evidence="7 8" key="1">
    <citation type="submission" date="2020-08" db="EMBL/GenBank/DDBJ databases">
        <title>A Genomic Blueprint of the Chicken Gut Microbiome.</title>
        <authorList>
            <person name="Gilroy R."/>
            <person name="Ravi A."/>
            <person name="Getino M."/>
            <person name="Pursley I."/>
            <person name="Horton D.L."/>
            <person name="Alikhan N.-F."/>
            <person name="Baker D."/>
            <person name="Gharbi K."/>
            <person name="Hall N."/>
            <person name="Watson M."/>
            <person name="Adriaenssens E.M."/>
            <person name="Foster-Nyarko E."/>
            <person name="Jarju S."/>
            <person name="Secka A."/>
            <person name="Antonio M."/>
            <person name="Oren A."/>
            <person name="Chaudhuri R."/>
            <person name="La Ragione R.M."/>
            <person name="Hildebrand F."/>
            <person name="Pallen M.J."/>
        </authorList>
    </citation>
    <scope>NUCLEOTIDE SEQUENCE [LARGE SCALE GENOMIC DNA]</scope>
    <source>
        <strain evidence="7 8">Sa3CVA3</strain>
    </source>
</reference>
<name>A0ABR8QWU0_9CAUL</name>
<dbReference type="EMBL" id="JACSQU010000001">
    <property type="protein sequence ID" value="MBD7939983.1"/>
    <property type="molecule type" value="Genomic_DNA"/>
</dbReference>
<dbReference type="NCBIfam" id="TIGR02937">
    <property type="entry name" value="sigma70-ECF"/>
    <property type="match status" value="1"/>
</dbReference>
<dbReference type="PANTHER" id="PTHR43133:SF63">
    <property type="entry name" value="RNA POLYMERASE SIGMA FACTOR FECI-RELATED"/>
    <property type="match status" value="1"/>
</dbReference>
<keyword evidence="3" id="KW-0731">Sigma factor</keyword>
<accession>A0ABR8QWU0</accession>
<evidence type="ECO:0000256" key="4">
    <source>
        <dbReference type="ARBA" id="ARBA00023163"/>
    </source>
</evidence>
<comment type="caution">
    <text evidence="7">The sequence shown here is derived from an EMBL/GenBank/DDBJ whole genome shotgun (WGS) entry which is preliminary data.</text>
</comment>
<dbReference type="InterPro" id="IPR007627">
    <property type="entry name" value="RNA_pol_sigma70_r2"/>
</dbReference>
<dbReference type="InterPro" id="IPR036388">
    <property type="entry name" value="WH-like_DNA-bd_sf"/>
</dbReference>
<dbReference type="InterPro" id="IPR014284">
    <property type="entry name" value="RNA_pol_sigma-70_dom"/>
</dbReference>
<sequence length="191" mass="21744">MTPNRSEPARASDPDAVAGPGQIDAALLRRYEGALRDFFGRRVYSRDEVDDLVQEAFARLIESGERRDVEYPAAYLFRIASNLIHDRGRRRARSPVQAELDVDDVALAVPPEQENRRRLEDLQATLNIVLDQLPAKCRDVFVMRRFKNMTTPEIAGALGISHRMVQKYMSRALLALHEAVSEQGRGREDWL</sequence>
<dbReference type="Proteomes" id="UP000638918">
    <property type="component" value="Unassembled WGS sequence"/>
</dbReference>
<dbReference type="Gene3D" id="1.10.10.10">
    <property type="entry name" value="Winged helix-like DNA-binding domain superfamily/Winged helix DNA-binding domain"/>
    <property type="match status" value="1"/>
</dbReference>
<dbReference type="PANTHER" id="PTHR43133">
    <property type="entry name" value="RNA POLYMERASE ECF-TYPE SIGMA FACTO"/>
    <property type="match status" value="1"/>
</dbReference>
<protein>
    <submittedName>
        <fullName evidence="7">Sigma-70 family RNA polymerase sigma factor</fullName>
    </submittedName>
</protein>
<evidence type="ECO:0000256" key="3">
    <source>
        <dbReference type="ARBA" id="ARBA00023082"/>
    </source>
</evidence>
<feature type="domain" description="RNA polymerase sigma factor 70 region 4 type 2" evidence="6">
    <location>
        <begin position="130"/>
        <end position="176"/>
    </location>
</feature>
<dbReference type="CDD" id="cd06171">
    <property type="entry name" value="Sigma70_r4"/>
    <property type="match status" value="1"/>
</dbReference>
<dbReference type="SUPFAM" id="SSF88659">
    <property type="entry name" value="Sigma3 and sigma4 domains of RNA polymerase sigma factors"/>
    <property type="match status" value="1"/>
</dbReference>
<evidence type="ECO:0000256" key="2">
    <source>
        <dbReference type="ARBA" id="ARBA00023015"/>
    </source>
</evidence>
<evidence type="ECO:0000313" key="7">
    <source>
        <dbReference type="EMBL" id="MBD7939983.1"/>
    </source>
</evidence>
<evidence type="ECO:0000313" key="8">
    <source>
        <dbReference type="Proteomes" id="UP000638918"/>
    </source>
</evidence>
<comment type="similarity">
    <text evidence="1">Belongs to the sigma-70 factor family. ECF subfamily.</text>
</comment>
<dbReference type="Pfam" id="PF04542">
    <property type="entry name" value="Sigma70_r2"/>
    <property type="match status" value="1"/>
</dbReference>
<dbReference type="InterPro" id="IPR013325">
    <property type="entry name" value="RNA_pol_sigma_r2"/>
</dbReference>
<keyword evidence="8" id="KW-1185">Reference proteome</keyword>
<dbReference type="InterPro" id="IPR013324">
    <property type="entry name" value="RNA_pol_sigma_r3/r4-like"/>
</dbReference>
<organism evidence="7 8">
    <name type="scientific">Brevundimonas guildfordensis</name>
    <dbReference type="NCBI Taxonomy" id="2762241"/>
    <lineage>
        <taxon>Bacteria</taxon>
        <taxon>Pseudomonadati</taxon>
        <taxon>Pseudomonadota</taxon>
        <taxon>Alphaproteobacteria</taxon>
        <taxon>Caulobacterales</taxon>
        <taxon>Caulobacteraceae</taxon>
        <taxon>Brevundimonas</taxon>
    </lineage>
</organism>
<dbReference type="SUPFAM" id="SSF88946">
    <property type="entry name" value="Sigma2 domain of RNA polymerase sigma factors"/>
    <property type="match status" value="1"/>
</dbReference>
<dbReference type="InterPro" id="IPR013249">
    <property type="entry name" value="RNA_pol_sigma70_r4_t2"/>
</dbReference>
<evidence type="ECO:0000259" key="6">
    <source>
        <dbReference type="Pfam" id="PF08281"/>
    </source>
</evidence>
<keyword evidence="2" id="KW-0805">Transcription regulation</keyword>
<proteinExistence type="inferred from homology"/>